<keyword evidence="4" id="KW-0456">Lyase</keyword>
<reference evidence="7 8" key="1">
    <citation type="submission" date="2018-04" db="EMBL/GenBank/DDBJ databases">
        <authorList>
            <person name="Huttner S."/>
            <person name="Dainat J."/>
        </authorList>
    </citation>
    <scope>NUCLEOTIDE SEQUENCE [LARGE SCALE GENOMIC DNA]</scope>
</reference>
<dbReference type="InterPro" id="IPR018969">
    <property type="entry name" value="Xul5P/Fru6P_PKetolase_C"/>
</dbReference>
<dbReference type="InterPro" id="IPR019789">
    <property type="entry name" value="Xul5P/Fru6P_PKetolase_ThDP_BS"/>
</dbReference>
<evidence type="ECO:0000256" key="2">
    <source>
        <dbReference type="ARBA" id="ARBA00005623"/>
    </source>
</evidence>
<dbReference type="AlphaFoldDB" id="A0A446BSZ8"/>
<comment type="cofactor">
    <cofactor evidence="1">
        <name>thiamine diphosphate</name>
        <dbReference type="ChEBI" id="CHEBI:58937"/>
    </cofactor>
</comment>
<evidence type="ECO:0000313" key="7">
    <source>
        <dbReference type="EMBL" id="SPQ25621.1"/>
    </source>
</evidence>
<comment type="similarity">
    <text evidence="2">Belongs to the XFP family.</text>
</comment>
<dbReference type="EMBL" id="OUUZ01000015">
    <property type="protein sequence ID" value="SPQ25621.1"/>
    <property type="molecule type" value="Genomic_DNA"/>
</dbReference>
<dbReference type="PANTHER" id="PTHR31273:SF1">
    <property type="entry name" value="PHOSPHOKETOLASE-RELATED"/>
    <property type="match status" value="1"/>
</dbReference>
<gene>
    <name evidence="7" type="ORF">TT172_LOCUS8040</name>
</gene>
<dbReference type="GO" id="GO:0016832">
    <property type="term" value="F:aldehyde-lyase activity"/>
    <property type="evidence" value="ECO:0007669"/>
    <property type="project" value="InterPro"/>
</dbReference>
<dbReference type="InterPro" id="IPR018970">
    <property type="entry name" value="Xul5P/Fru6P_PKetolase_N"/>
</dbReference>
<sequence>MPGEQIPVSNPPPLPSQLPDSVLELSVRLQEKPLAENVRQSLRAFQRAAEYIAAAMIFLSDNVLLESELRLEHVKPRLLGHWGTCPGLILVWAHLNLLIRNHDLDMIFVVGPGHGAPAALASLWLEGSLERFYPREYGRTAEGLRNLITRFSVPGGFPSHINAETPGAIHEGGELGYALAVSFGAVMDNPDLIVTCVVGDGEAETGPTAAAWHAIKYLDPRESGAVIPILHANGFKISERTIFGCMDDKELVCLFSGYGYQVLIVEDLEHIDDRLQNALEWALAEIKKIQKAARSGKPIVKPRWPMLVLQTPKGWTGPKEVEGKIIEGSFHSHQVPLPKANSDDTQLKALQDWLASYRISEIIKDGKPTETVLSILPTNDEKKLGQVKAAYDPYVGLKAVDWTEFGVDKGTDQSCMKVTGKFLDKVFQENPNTIRLFSPDELESNKLDAVLDHTQRNFQWDEYSRANGGRVIEVLSEHNCQGFMQGYTLTGRTAIFPSYESFLGIVHTMMVQYSKFVKIAREVKWRGDLPSINYIETSTWARQEHNGFSHQNPSFIGAVLNIKPEAARVYLPPDANCFLSTVHHCLKSRNKTNLIIGSKQPTAVYLTPAEAAEHCRQGASIWRFASSPSSSSPGNDDADDQPDVVLAGIGVEVTFEVVKAAELLRALCPALRVRVVNVTDLMILAAPASGHPHALSEQAFERVFAAADHCPVLFNYHGYPAELRGLLFGRAARHLARVSVAGYAEEGSTTTPFDMMLVNGVSRFDLAQRALKAGAEANPKVRRVLEECLAQVRERVEEVKRFIGEHGKDPDDIYDLPQFV</sequence>
<feature type="domain" description="Xylulose 5-phosphate/Fructose 6-phosphate phosphoketolase C-terminal" evidence="5">
    <location>
        <begin position="599"/>
        <end position="816"/>
    </location>
</feature>
<organism evidence="7 8">
    <name type="scientific">Thermothielavioides terrestris</name>
    <dbReference type="NCBI Taxonomy" id="2587410"/>
    <lineage>
        <taxon>Eukaryota</taxon>
        <taxon>Fungi</taxon>
        <taxon>Dikarya</taxon>
        <taxon>Ascomycota</taxon>
        <taxon>Pezizomycotina</taxon>
        <taxon>Sordariomycetes</taxon>
        <taxon>Sordariomycetidae</taxon>
        <taxon>Sordariales</taxon>
        <taxon>Chaetomiaceae</taxon>
        <taxon>Thermothielavioides</taxon>
    </lineage>
</organism>
<dbReference type="PIRSF" id="PIRSF017245">
    <property type="entry name" value="Phosphoketolase"/>
    <property type="match status" value="1"/>
</dbReference>
<protein>
    <submittedName>
        <fullName evidence="7">B37bd810-6633-4742-a47b-b912db017348</fullName>
    </submittedName>
</protein>
<evidence type="ECO:0000256" key="3">
    <source>
        <dbReference type="ARBA" id="ARBA00023052"/>
    </source>
</evidence>
<dbReference type="Pfam" id="PF09364">
    <property type="entry name" value="XFP_N"/>
    <property type="match status" value="1"/>
</dbReference>
<dbReference type="Proteomes" id="UP000289323">
    <property type="component" value="Unassembled WGS sequence"/>
</dbReference>
<dbReference type="Pfam" id="PF03894">
    <property type="entry name" value="XFP"/>
    <property type="match status" value="1"/>
</dbReference>
<keyword evidence="3" id="KW-0786">Thiamine pyrophosphate</keyword>
<dbReference type="Gene3D" id="3.40.50.920">
    <property type="match status" value="1"/>
</dbReference>
<dbReference type="SUPFAM" id="SSF52518">
    <property type="entry name" value="Thiamin diphosphate-binding fold (THDP-binding)"/>
    <property type="match status" value="2"/>
</dbReference>
<evidence type="ECO:0000256" key="1">
    <source>
        <dbReference type="ARBA" id="ARBA00001964"/>
    </source>
</evidence>
<name>A0A446BSZ8_9PEZI</name>
<accession>A0A446BSZ8</accession>
<dbReference type="Pfam" id="PF09363">
    <property type="entry name" value="XFP_C"/>
    <property type="match status" value="1"/>
</dbReference>
<evidence type="ECO:0000256" key="4">
    <source>
        <dbReference type="ARBA" id="ARBA00023239"/>
    </source>
</evidence>
<dbReference type="InterPro" id="IPR029061">
    <property type="entry name" value="THDP-binding"/>
</dbReference>
<dbReference type="PANTHER" id="PTHR31273">
    <property type="entry name" value="PHOSPHOKETOLASE-RELATED"/>
    <property type="match status" value="1"/>
</dbReference>
<dbReference type="SUPFAM" id="SSF52922">
    <property type="entry name" value="TK C-terminal domain-like"/>
    <property type="match status" value="1"/>
</dbReference>
<dbReference type="GO" id="GO:0005975">
    <property type="term" value="P:carbohydrate metabolic process"/>
    <property type="evidence" value="ECO:0007669"/>
    <property type="project" value="InterPro"/>
</dbReference>
<dbReference type="Gene3D" id="3.40.50.970">
    <property type="match status" value="2"/>
</dbReference>
<evidence type="ECO:0000259" key="6">
    <source>
        <dbReference type="Pfam" id="PF09364"/>
    </source>
</evidence>
<dbReference type="PROSITE" id="PS60002">
    <property type="entry name" value="PHOSPHOKETOLASE_1"/>
    <property type="match status" value="1"/>
</dbReference>
<evidence type="ECO:0000313" key="8">
    <source>
        <dbReference type="Proteomes" id="UP000289323"/>
    </source>
</evidence>
<proteinExistence type="inferred from homology"/>
<evidence type="ECO:0000259" key="5">
    <source>
        <dbReference type="Pfam" id="PF09363"/>
    </source>
</evidence>
<dbReference type="InterPro" id="IPR019790">
    <property type="entry name" value="Xul5P/Fru6P_PKetolase_CS"/>
</dbReference>
<dbReference type="InterPro" id="IPR005593">
    <property type="entry name" value="Xul5P/Fru6P_PKetolase"/>
</dbReference>
<feature type="domain" description="Xylulose 5-phosphate/Fructose 6-phosphate phosphoketolase N-terminal" evidence="6">
    <location>
        <begin position="39"/>
        <end position="392"/>
    </location>
</feature>
<dbReference type="PROSITE" id="PS60003">
    <property type="entry name" value="PHOSPHOKETOLASE_2"/>
    <property type="match status" value="1"/>
</dbReference>
<dbReference type="InterPro" id="IPR009014">
    <property type="entry name" value="Transketo_C/PFOR_II"/>
</dbReference>